<feature type="domain" description="PucR C-terminal helix-turn-helix" evidence="2">
    <location>
        <begin position="448"/>
        <end position="495"/>
    </location>
</feature>
<sequence>MNRDIRFFLNLQILADELIEQYQDIKFYRGQDAQTLEGVYFYNSSRELLSRYVYILKEKDLQSIFPEQHCSLIVLGEIPERWKTGVHSILQLPEETDILDLMNRCQEAFHKHESWAEKLQNIIVQEGSVDELCQISCSYFENPLFVHDSQLQVISCPVWREEMIAWEKDEQTGQLITPLEDLNDFRTNREYLHTLTTEGAHIYSAELRGYRDIYVNIRDDNGTYEGRLVICEIDNPLKPGQFASAEYLAKLIRMVLSRRGHLDIPYKRALYQMLESMVQGKSFTNSEIESRISQCKWTLTDHYVCIRTDGEEQEGNPGSAASLCNYVETKVPGSRAFFIGNQICIIINLSVNKDYTSEMAGILRDGLFKAGFSNVFDDFTRLSHYYHQASVALEYCRRRNDTKWYYMFEEIVMDYIGDLCGSQFEPEELCACELKMLREYDKENHTELYETLCKYILNERNTVATAAQLYIGRSTLFYRLRKIKEITGLAAADMAKPIKNLYLRFSMFIMKNYIEKGE</sequence>
<comment type="similarity">
    <text evidence="1">Belongs to the CdaR family.</text>
</comment>
<evidence type="ECO:0000259" key="2">
    <source>
        <dbReference type="Pfam" id="PF13556"/>
    </source>
</evidence>
<dbReference type="PANTHER" id="PTHR33744">
    <property type="entry name" value="CARBOHYDRATE DIACID REGULATOR"/>
    <property type="match status" value="1"/>
</dbReference>
<feature type="domain" description="CdaR GGDEF-like" evidence="3">
    <location>
        <begin position="284"/>
        <end position="394"/>
    </location>
</feature>
<dbReference type="Pfam" id="PF17853">
    <property type="entry name" value="GGDEF_2"/>
    <property type="match status" value="1"/>
</dbReference>
<organism evidence="4 5">
    <name type="scientific">Candidatus Blautia stercorigallinarum</name>
    <dbReference type="NCBI Taxonomy" id="2838501"/>
    <lineage>
        <taxon>Bacteria</taxon>
        <taxon>Bacillati</taxon>
        <taxon>Bacillota</taxon>
        <taxon>Clostridia</taxon>
        <taxon>Lachnospirales</taxon>
        <taxon>Lachnospiraceae</taxon>
        <taxon>Blautia</taxon>
    </lineage>
</organism>
<comment type="caution">
    <text evidence="4">The sequence shown here is derived from an EMBL/GenBank/DDBJ whole genome shotgun (WGS) entry which is preliminary data.</text>
</comment>
<proteinExistence type="inferred from homology"/>
<dbReference type="InterPro" id="IPR041522">
    <property type="entry name" value="CdaR_GGDEF"/>
</dbReference>
<dbReference type="AlphaFoldDB" id="A0A9D1PAA7"/>
<evidence type="ECO:0000313" key="4">
    <source>
        <dbReference type="EMBL" id="HIV37458.1"/>
    </source>
</evidence>
<reference evidence="4" key="2">
    <citation type="submission" date="2021-04" db="EMBL/GenBank/DDBJ databases">
        <authorList>
            <person name="Gilroy R."/>
        </authorList>
    </citation>
    <scope>NUCLEOTIDE SEQUENCE</scope>
    <source>
        <strain evidence="4">CHK195-9823</strain>
    </source>
</reference>
<dbReference type="EMBL" id="DXIQ01000003">
    <property type="protein sequence ID" value="HIV37458.1"/>
    <property type="molecule type" value="Genomic_DNA"/>
</dbReference>
<dbReference type="InterPro" id="IPR051448">
    <property type="entry name" value="CdaR-like_regulators"/>
</dbReference>
<protein>
    <submittedName>
        <fullName evidence="4">Helix-turn-helix domain-containing protein</fullName>
    </submittedName>
</protein>
<name>A0A9D1PAA7_9FIRM</name>
<dbReference type="Gene3D" id="1.10.10.2840">
    <property type="entry name" value="PucR C-terminal helix-turn-helix domain"/>
    <property type="match status" value="1"/>
</dbReference>
<evidence type="ECO:0000256" key="1">
    <source>
        <dbReference type="ARBA" id="ARBA00006754"/>
    </source>
</evidence>
<dbReference type="InterPro" id="IPR042070">
    <property type="entry name" value="PucR_C-HTH_sf"/>
</dbReference>
<dbReference type="InterPro" id="IPR025736">
    <property type="entry name" value="PucR_C-HTH_dom"/>
</dbReference>
<evidence type="ECO:0000313" key="5">
    <source>
        <dbReference type="Proteomes" id="UP000886814"/>
    </source>
</evidence>
<evidence type="ECO:0000259" key="3">
    <source>
        <dbReference type="Pfam" id="PF17853"/>
    </source>
</evidence>
<dbReference type="Proteomes" id="UP000886814">
    <property type="component" value="Unassembled WGS sequence"/>
</dbReference>
<dbReference type="Pfam" id="PF13556">
    <property type="entry name" value="HTH_30"/>
    <property type="match status" value="1"/>
</dbReference>
<gene>
    <name evidence="4" type="ORF">H9747_00420</name>
</gene>
<accession>A0A9D1PAA7</accession>
<reference evidence="4" key="1">
    <citation type="journal article" date="2021" name="PeerJ">
        <title>Extensive microbial diversity within the chicken gut microbiome revealed by metagenomics and culture.</title>
        <authorList>
            <person name="Gilroy R."/>
            <person name="Ravi A."/>
            <person name="Getino M."/>
            <person name="Pursley I."/>
            <person name="Horton D.L."/>
            <person name="Alikhan N.F."/>
            <person name="Baker D."/>
            <person name="Gharbi K."/>
            <person name="Hall N."/>
            <person name="Watson M."/>
            <person name="Adriaenssens E.M."/>
            <person name="Foster-Nyarko E."/>
            <person name="Jarju S."/>
            <person name="Secka A."/>
            <person name="Antonio M."/>
            <person name="Oren A."/>
            <person name="Chaudhuri R.R."/>
            <person name="La Ragione R."/>
            <person name="Hildebrand F."/>
            <person name="Pallen M.J."/>
        </authorList>
    </citation>
    <scope>NUCLEOTIDE SEQUENCE</scope>
    <source>
        <strain evidence="4">CHK195-9823</strain>
    </source>
</reference>